<dbReference type="EnsemblMetazoa" id="Aqu2.1.39666_001">
    <property type="protein sequence ID" value="Aqu2.1.39666_001"/>
    <property type="gene ID" value="Aqu2.1.39666"/>
</dbReference>
<sequence length="116" mass="12532">MAKSYGMTIYNMTGIEGVISSLQSNGEVFTFKPDHVNEEPAAGWATSTTDNISGSFILTINDATFAFSFSFTSGHKPQFSVSPECSGIICVKRDEPSAHNNIAHATAYIYDPQGKK</sequence>
<protein>
    <submittedName>
        <fullName evidence="1">Uncharacterized protein</fullName>
    </submittedName>
</protein>
<name>A0A1X7VHZ8_AMPQE</name>
<evidence type="ECO:0000313" key="2">
    <source>
        <dbReference type="Proteomes" id="UP000007879"/>
    </source>
</evidence>
<dbReference type="KEGG" id="aqu:109580290"/>
<dbReference type="AlphaFoldDB" id="A0A1X7VHZ8"/>
<organism evidence="1">
    <name type="scientific">Amphimedon queenslandica</name>
    <name type="common">Sponge</name>
    <dbReference type="NCBI Taxonomy" id="400682"/>
    <lineage>
        <taxon>Eukaryota</taxon>
        <taxon>Metazoa</taxon>
        <taxon>Porifera</taxon>
        <taxon>Demospongiae</taxon>
        <taxon>Heteroscleromorpha</taxon>
        <taxon>Haplosclerida</taxon>
        <taxon>Niphatidae</taxon>
        <taxon>Amphimedon</taxon>
    </lineage>
</organism>
<proteinExistence type="predicted"/>
<evidence type="ECO:0000313" key="1">
    <source>
        <dbReference type="EnsemblMetazoa" id="Aqu2.1.39666_001"/>
    </source>
</evidence>
<reference evidence="2" key="1">
    <citation type="journal article" date="2010" name="Nature">
        <title>The Amphimedon queenslandica genome and the evolution of animal complexity.</title>
        <authorList>
            <person name="Srivastava M."/>
            <person name="Simakov O."/>
            <person name="Chapman J."/>
            <person name="Fahey B."/>
            <person name="Gauthier M.E."/>
            <person name="Mitros T."/>
            <person name="Richards G.S."/>
            <person name="Conaco C."/>
            <person name="Dacre M."/>
            <person name="Hellsten U."/>
            <person name="Larroux C."/>
            <person name="Putnam N.H."/>
            <person name="Stanke M."/>
            <person name="Adamska M."/>
            <person name="Darling A."/>
            <person name="Degnan S.M."/>
            <person name="Oakley T.H."/>
            <person name="Plachetzki D.C."/>
            <person name="Zhai Y."/>
            <person name="Adamski M."/>
            <person name="Calcino A."/>
            <person name="Cummins S.F."/>
            <person name="Goodstein D.M."/>
            <person name="Harris C."/>
            <person name="Jackson D.J."/>
            <person name="Leys S.P."/>
            <person name="Shu S."/>
            <person name="Woodcroft B.J."/>
            <person name="Vervoort M."/>
            <person name="Kosik K.S."/>
            <person name="Manning G."/>
            <person name="Degnan B.M."/>
            <person name="Rokhsar D.S."/>
        </authorList>
    </citation>
    <scope>NUCLEOTIDE SEQUENCE [LARGE SCALE GENOMIC DNA]</scope>
</reference>
<dbReference type="Proteomes" id="UP000007879">
    <property type="component" value="Unassembled WGS sequence"/>
</dbReference>
<dbReference type="EnsemblMetazoa" id="XM_019993317.1">
    <property type="protein sequence ID" value="XP_019848876.1"/>
    <property type="gene ID" value="LOC109580290"/>
</dbReference>
<gene>
    <name evidence="1" type="primary">109580290</name>
</gene>
<reference evidence="1" key="2">
    <citation type="submission" date="2017-05" db="UniProtKB">
        <authorList>
            <consortium name="EnsemblMetazoa"/>
        </authorList>
    </citation>
    <scope>IDENTIFICATION</scope>
</reference>
<accession>A0A1X7VHZ8</accession>
<dbReference type="InParanoid" id="A0A1X7VHZ8"/>
<keyword evidence="2" id="KW-1185">Reference proteome</keyword>